<dbReference type="PANTHER" id="PTHR15615:SF114">
    <property type="entry name" value="PHO85 CYCLIN-1"/>
    <property type="match status" value="1"/>
</dbReference>
<dbReference type="SUPFAM" id="SSF47954">
    <property type="entry name" value="Cyclin-like"/>
    <property type="match status" value="1"/>
</dbReference>
<dbReference type="PANTHER" id="PTHR15615">
    <property type="match status" value="1"/>
</dbReference>
<feature type="compositionally biased region" description="Low complexity" evidence="2">
    <location>
        <begin position="194"/>
        <end position="224"/>
    </location>
</feature>
<dbReference type="InterPro" id="IPR036915">
    <property type="entry name" value="Cyclin-like_sf"/>
</dbReference>
<proteinExistence type="inferred from homology"/>
<dbReference type="SMART" id="SM00385">
    <property type="entry name" value="CYCLIN"/>
    <property type="match status" value="1"/>
</dbReference>
<evidence type="ECO:0000259" key="3">
    <source>
        <dbReference type="SMART" id="SM00385"/>
    </source>
</evidence>
<dbReference type="Gene3D" id="1.10.472.10">
    <property type="entry name" value="Cyclin-like"/>
    <property type="match status" value="1"/>
</dbReference>
<dbReference type="FunCoup" id="I2GWS6">
    <property type="interactions" value="252"/>
</dbReference>
<evidence type="ECO:0000256" key="2">
    <source>
        <dbReference type="SAM" id="MobiDB-lite"/>
    </source>
</evidence>
<name>I2GWS6_HENB6</name>
<dbReference type="Proteomes" id="UP000002866">
    <property type="component" value="Chromosome 1"/>
</dbReference>
<dbReference type="KEGG" id="tbl:TBLA_0A07890"/>
<dbReference type="RefSeq" id="XP_004178097.1">
    <property type="nucleotide sequence ID" value="XM_004178049.1"/>
</dbReference>
<evidence type="ECO:0000313" key="4">
    <source>
        <dbReference type="EMBL" id="CCH58578.1"/>
    </source>
</evidence>
<dbReference type="GeneID" id="14493362"/>
<dbReference type="InterPro" id="IPR013763">
    <property type="entry name" value="Cyclin-like_dom"/>
</dbReference>
<dbReference type="InParanoid" id="I2GWS6"/>
<dbReference type="InterPro" id="IPR006671">
    <property type="entry name" value="Cyclin_N"/>
</dbReference>
<reference evidence="4 5" key="1">
    <citation type="journal article" date="2011" name="Proc. Natl. Acad. Sci. U.S.A.">
        <title>Evolutionary erosion of yeast sex chromosomes by mating-type switching accidents.</title>
        <authorList>
            <person name="Gordon J.L."/>
            <person name="Armisen D."/>
            <person name="Proux-Wera E."/>
            <person name="Oheigeartaigh S.S."/>
            <person name="Byrne K.P."/>
            <person name="Wolfe K.H."/>
        </authorList>
    </citation>
    <scope>NUCLEOTIDE SEQUENCE [LARGE SCALE GENOMIC DNA]</scope>
    <source>
        <strain evidence="5">ATCC 34711 / CBS 6284 / DSM 70876 / NBRC 10599 / NRRL Y-10934 / UCD 77-7</strain>
    </source>
</reference>
<evidence type="ECO:0000313" key="5">
    <source>
        <dbReference type="Proteomes" id="UP000002866"/>
    </source>
</evidence>
<gene>
    <name evidence="4" type="primary">TBLA0A07890</name>
    <name evidence="4" type="ORF">TBLA_0A07890</name>
</gene>
<dbReference type="HOGENOM" id="CLU_018149_3_2_1"/>
<feature type="region of interest" description="Disordered" evidence="2">
    <location>
        <begin position="190"/>
        <end position="266"/>
    </location>
</feature>
<accession>I2GWS6</accession>
<dbReference type="OrthoDB" id="10250320at2759"/>
<dbReference type="EMBL" id="HE806316">
    <property type="protein sequence ID" value="CCH58578.1"/>
    <property type="molecule type" value="Genomic_DNA"/>
</dbReference>
<dbReference type="STRING" id="1071380.I2GWS6"/>
<keyword evidence="5" id="KW-1185">Reference proteome</keyword>
<evidence type="ECO:0000256" key="1">
    <source>
        <dbReference type="RuleBase" id="RU000383"/>
    </source>
</evidence>
<dbReference type="GO" id="GO:0000307">
    <property type="term" value="C:cyclin-dependent protein kinase holoenzyme complex"/>
    <property type="evidence" value="ECO:0007669"/>
    <property type="project" value="UniProtKB-ARBA"/>
</dbReference>
<comment type="similarity">
    <text evidence="1">Belongs to the cyclin family.</text>
</comment>
<dbReference type="Pfam" id="PF00134">
    <property type="entry name" value="Cyclin_N"/>
    <property type="match status" value="1"/>
</dbReference>
<feature type="compositionally biased region" description="Low complexity" evidence="2">
    <location>
        <begin position="253"/>
        <end position="266"/>
    </location>
</feature>
<dbReference type="GO" id="GO:0016538">
    <property type="term" value="F:cyclin-dependent protein serine/threonine kinase regulator activity"/>
    <property type="evidence" value="ECO:0007669"/>
    <property type="project" value="TreeGrafter"/>
</dbReference>
<dbReference type="InterPro" id="IPR013922">
    <property type="entry name" value="Cyclin_PHO80-like"/>
</dbReference>
<sequence>MQEYVQAFNVLMKSPVTDDIIRYVTNCTLKVLPHNNGSQLPSPPSSPVDGKAPSIPKLPSLMTFITRIVRYTNVQVSTLLMTVCYLNKLKKLLPADAVGIPSTIHRLFLACLILSAKFHNDSSPLNVHWANYTNGLFSVKDVNLMERQLLSLLDWNLQLTEHEIILDLQSLLEPIVRDIVVSKHLRAHSHTRSNSRNFTHSRNNSTSSSYLLSLSSSPLTRTNSPYAQQLSRSNSQYGQYPPSLSRSASQYSQHQPEVQLQQPQQQHLQNQYQFNKNIYSYSTSNSAEYDSFKSQAMHKRDLSISSNLSTSTLVDQYSPYENLPMFGGKISPLSTNKNTSPLLIGGLDNWDFDQVMRSHGF</sequence>
<dbReference type="CDD" id="cd20557">
    <property type="entry name" value="CYCLIN_ScPCL1-like"/>
    <property type="match status" value="1"/>
</dbReference>
<keyword evidence="1" id="KW-0195">Cyclin</keyword>
<organism evidence="4 5">
    <name type="scientific">Henningerozyma blattae (strain ATCC 34711 / CBS 6284 / DSM 70876 / NBRC 10599 / NRRL Y-10934 / UCD 77-7)</name>
    <name type="common">Yeast</name>
    <name type="synonym">Tetrapisispora blattae</name>
    <dbReference type="NCBI Taxonomy" id="1071380"/>
    <lineage>
        <taxon>Eukaryota</taxon>
        <taxon>Fungi</taxon>
        <taxon>Dikarya</taxon>
        <taxon>Ascomycota</taxon>
        <taxon>Saccharomycotina</taxon>
        <taxon>Saccharomycetes</taxon>
        <taxon>Saccharomycetales</taxon>
        <taxon>Saccharomycetaceae</taxon>
        <taxon>Henningerozyma</taxon>
    </lineage>
</organism>
<dbReference type="eggNOG" id="KOG1674">
    <property type="taxonomic scope" value="Eukaryota"/>
</dbReference>
<protein>
    <recommendedName>
        <fullName evidence="3">Cyclin-like domain-containing protein</fullName>
    </recommendedName>
</protein>
<feature type="domain" description="Cyclin-like" evidence="3">
    <location>
        <begin position="63"/>
        <end position="151"/>
    </location>
</feature>
<feature type="compositionally biased region" description="Polar residues" evidence="2">
    <location>
        <begin position="225"/>
        <end position="252"/>
    </location>
</feature>
<dbReference type="AlphaFoldDB" id="I2GWS6"/>
<dbReference type="GO" id="GO:0019901">
    <property type="term" value="F:protein kinase binding"/>
    <property type="evidence" value="ECO:0007669"/>
    <property type="project" value="InterPro"/>
</dbReference>
<dbReference type="GO" id="GO:0005634">
    <property type="term" value="C:nucleus"/>
    <property type="evidence" value="ECO:0007669"/>
    <property type="project" value="TreeGrafter"/>
</dbReference>